<accession>A0A1I2BEQ7</accession>
<gene>
    <name evidence="1" type="ORF">SAMN04487819_11666</name>
</gene>
<evidence type="ECO:0000313" key="1">
    <source>
        <dbReference type="EMBL" id="SFE54635.1"/>
    </source>
</evidence>
<name>A0A1I2BEQ7_9ACTN</name>
<keyword evidence="2" id="KW-1185">Reference proteome</keyword>
<dbReference type="InterPro" id="IPR021508">
    <property type="entry name" value="Gp17-like"/>
</dbReference>
<dbReference type="EMBL" id="FOMZ01000016">
    <property type="protein sequence ID" value="SFE54635.1"/>
    <property type="molecule type" value="Genomic_DNA"/>
</dbReference>
<dbReference type="RefSeq" id="WP_092929223.1">
    <property type="nucleotide sequence ID" value="NZ_FOMZ01000016.1"/>
</dbReference>
<dbReference type="InterPro" id="IPR053745">
    <property type="entry name" value="Viral_Tail_Comp_sf"/>
</dbReference>
<sequence>MSAIEPLQHTVYRRLADSTALAELGCDVYDEVPEAAEPPYLVLGEFTEDAADSHTTVGSIVTVTMHAWSKYRGYRETARILDAADRALHRTRPTVDGYRDVGITVQNRQYQRDPDPTLRHGIARYEARLTRDKTTTAGELDLAGVDEQ</sequence>
<dbReference type="Gene3D" id="3.30.2000.30">
    <property type="match status" value="1"/>
</dbReference>
<organism evidence="1 2">
    <name type="scientific">Actinopolyspora alba</name>
    <dbReference type="NCBI Taxonomy" id="673379"/>
    <lineage>
        <taxon>Bacteria</taxon>
        <taxon>Bacillati</taxon>
        <taxon>Actinomycetota</taxon>
        <taxon>Actinomycetes</taxon>
        <taxon>Actinopolysporales</taxon>
        <taxon>Actinopolysporaceae</taxon>
        <taxon>Actinopolyspora</taxon>
        <taxon>Actinopolyspora alba group</taxon>
    </lineage>
</organism>
<evidence type="ECO:0008006" key="3">
    <source>
        <dbReference type="Google" id="ProtNLM"/>
    </source>
</evidence>
<dbReference type="AlphaFoldDB" id="A0A1I2BEQ7"/>
<dbReference type="Pfam" id="PF11367">
    <property type="entry name" value="Tail_completion_gp17"/>
    <property type="match status" value="1"/>
</dbReference>
<proteinExistence type="predicted"/>
<protein>
    <recommendedName>
        <fullName evidence="3">DUF3168 domain-containing protein</fullName>
    </recommendedName>
</protein>
<reference evidence="2" key="1">
    <citation type="submission" date="2016-10" db="EMBL/GenBank/DDBJ databases">
        <authorList>
            <person name="Varghese N."/>
            <person name="Submissions S."/>
        </authorList>
    </citation>
    <scope>NUCLEOTIDE SEQUENCE [LARGE SCALE GENOMIC DNA]</scope>
    <source>
        <strain evidence="2">DSM 45004</strain>
    </source>
</reference>
<dbReference type="Proteomes" id="UP000198716">
    <property type="component" value="Unassembled WGS sequence"/>
</dbReference>
<evidence type="ECO:0000313" key="2">
    <source>
        <dbReference type="Proteomes" id="UP000198716"/>
    </source>
</evidence>